<proteinExistence type="predicted"/>
<sequence>MSLTSFTIFPRLPLELRLKIWGHVANSQPRTLDIWTDFKRCEVENTTFYTQAYQCELSNITPPPIFRVNHEARTEALKHYSLEFATGMTLPCGISVNISPRMYVNYSTDTLIPRGYWNIVSFADFAKRAAGRLKTLAVDVNGVFWKENLRDYCKKQCWVFSELDELILYDTSNDDMFKGSDFLEKFRKKHKDGPRDLSFHDWTGEVSQSMSEVKEFLEEMFDRIEGKVEDVVPEVGEDGEPVEVKEVTHPSYLDGFESTEAEDLQRPHLRLCDMLATKPVAPVVSVA</sequence>
<name>A0A1L7XF04_9HELO</name>
<dbReference type="PANTHER" id="PTHR35910:SF6">
    <property type="entry name" value="2EXR DOMAIN-CONTAINING PROTEIN"/>
    <property type="match status" value="1"/>
</dbReference>
<dbReference type="AlphaFoldDB" id="A0A1L7XF04"/>
<evidence type="ECO:0000259" key="1">
    <source>
        <dbReference type="Pfam" id="PF20150"/>
    </source>
</evidence>
<feature type="domain" description="2EXR" evidence="1">
    <location>
        <begin position="6"/>
        <end position="111"/>
    </location>
</feature>
<dbReference type="OrthoDB" id="3473305at2759"/>
<dbReference type="InterPro" id="IPR045518">
    <property type="entry name" value="2EXR"/>
</dbReference>
<dbReference type="Proteomes" id="UP000184330">
    <property type="component" value="Unassembled WGS sequence"/>
</dbReference>
<organism evidence="2 3">
    <name type="scientific">Phialocephala subalpina</name>
    <dbReference type="NCBI Taxonomy" id="576137"/>
    <lineage>
        <taxon>Eukaryota</taxon>
        <taxon>Fungi</taxon>
        <taxon>Dikarya</taxon>
        <taxon>Ascomycota</taxon>
        <taxon>Pezizomycotina</taxon>
        <taxon>Leotiomycetes</taxon>
        <taxon>Helotiales</taxon>
        <taxon>Mollisiaceae</taxon>
        <taxon>Phialocephala</taxon>
        <taxon>Phialocephala fortinii species complex</taxon>
    </lineage>
</organism>
<protein>
    <recommendedName>
        <fullName evidence="1">2EXR domain-containing protein</fullName>
    </recommendedName>
</protein>
<reference evidence="2 3" key="1">
    <citation type="submission" date="2016-03" db="EMBL/GenBank/DDBJ databases">
        <authorList>
            <person name="Ploux O."/>
        </authorList>
    </citation>
    <scope>NUCLEOTIDE SEQUENCE [LARGE SCALE GENOMIC DNA]</scope>
    <source>
        <strain evidence="2 3">UAMH 11012</strain>
    </source>
</reference>
<keyword evidence="3" id="KW-1185">Reference proteome</keyword>
<dbReference type="PANTHER" id="PTHR35910">
    <property type="entry name" value="2EXR DOMAIN-CONTAINING PROTEIN"/>
    <property type="match status" value="1"/>
</dbReference>
<gene>
    <name evidence="2" type="ORF">PAC_13501</name>
</gene>
<evidence type="ECO:0000313" key="2">
    <source>
        <dbReference type="EMBL" id="CZR63604.1"/>
    </source>
</evidence>
<dbReference type="EMBL" id="FJOG01000024">
    <property type="protein sequence ID" value="CZR63604.1"/>
    <property type="molecule type" value="Genomic_DNA"/>
</dbReference>
<evidence type="ECO:0000313" key="3">
    <source>
        <dbReference type="Proteomes" id="UP000184330"/>
    </source>
</evidence>
<accession>A0A1L7XF04</accession>
<dbReference type="Pfam" id="PF20150">
    <property type="entry name" value="2EXR"/>
    <property type="match status" value="1"/>
</dbReference>